<name>A0A8J8W5C8_9EURO</name>
<gene>
    <name evidence="2" type="ORF">PECM_004400</name>
</gene>
<feature type="region of interest" description="Disordered" evidence="1">
    <location>
        <begin position="42"/>
        <end position="61"/>
    </location>
</feature>
<sequence length="255" mass="28789">MSLSTRDSAQDYWTNMGTGNMDLDNHLPEDQKYSSTTCVFPDTERTSTTRESSSPILPESGVIDIGINSAGPPSHDQLADSNHVDTTGWYTHYDDCVQFFINTSQHTPAVQGIAAFLNIRLPYQRSFSALSQDQRDLSSSETHQPTRSYVSLRPYVRRMIVTAQDTPPTMSAFFGPDWPAGVGIILKQERLNYLFTAKSGGWAQTKAAYDILPDEQTPFLRPLRDPDEEELRVAEARWSEWLAMEDWMVGARSPW</sequence>
<protein>
    <submittedName>
        <fullName evidence="2">Uncharacterized protein</fullName>
    </submittedName>
</protein>
<dbReference type="EMBL" id="WIWV01000029">
    <property type="protein sequence ID" value="KAF7717228.1"/>
    <property type="molecule type" value="Genomic_DNA"/>
</dbReference>
<dbReference type="Proteomes" id="UP000631181">
    <property type="component" value="Unassembled WGS sequence"/>
</dbReference>
<dbReference type="OrthoDB" id="5335812at2759"/>
<dbReference type="AlphaFoldDB" id="A0A8J8W5C8"/>
<accession>A0A8J8W5C8</accession>
<organism evidence="2 3">
    <name type="scientific">Penicillium ucsense</name>
    <dbReference type="NCBI Taxonomy" id="2839758"/>
    <lineage>
        <taxon>Eukaryota</taxon>
        <taxon>Fungi</taxon>
        <taxon>Dikarya</taxon>
        <taxon>Ascomycota</taxon>
        <taxon>Pezizomycotina</taxon>
        <taxon>Eurotiomycetes</taxon>
        <taxon>Eurotiomycetidae</taxon>
        <taxon>Eurotiales</taxon>
        <taxon>Aspergillaceae</taxon>
        <taxon>Penicillium</taxon>
    </lineage>
</organism>
<evidence type="ECO:0000256" key="1">
    <source>
        <dbReference type="SAM" id="MobiDB-lite"/>
    </source>
</evidence>
<dbReference type="InterPro" id="IPR053267">
    <property type="entry name" value="Verrucosidin_biosynth-assoc"/>
</dbReference>
<comment type="caution">
    <text evidence="2">The sequence shown here is derived from an EMBL/GenBank/DDBJ whole genome shotgun (WGS) entry which is preliminary data.</text>
</comment>
<evidence type="ECO:0000313" key="3">
    <source>
        <dbReference type="Proteomes" id="UP000631181"/>
    </source>
</evidence>
<evidence type="ECO:0000313" key="2">
    <source>
        <dbReference type="EMBL" id="KAF7717228.1"/>
    </source>
</evidence>
<reference evidence="2" key="1">
    <citation type="journal article" date="2020" name="Front. Microbiol.">
        <title>Gene regulatory networks of Penicillium echinulatum 2HH and Penicillium oxalicum 114-2 inferred by a computational biology approach.</title>
        <authorList>
            <person name="Lenz A.R."/>
            <person name="Galan-Vasquez E."/>
            <person name="Balbinot E."/>
            <person name="De Abreu F.P."/>
            <person name="De Oliveira N.S."/>
            <person name="Da Rosa L.O."/>
            <person name="De Avila E Silva S."/>
            <person name="Camassola M."/>
            <person name="Dillon A.J.P."/>
            <person name="Perez-Rueda E."/>
        </authorList>
    </citation>
    <scope>NUCLEOTIDE SEQUENCE</scope>
    <source>
        <strain evidence="2">S1M29</strain>
    </source>
</reference>
<dbReference type="PANTHER" id="PTHR42087:SF2">
    <property type="match status" value="1"/>
</dbReference>
<proteinExistence type="predicted"/>
<keyword evidence="3" id="KW-1185">Reference proteome</keyword>
<dbReference type="PANTHER" id="PTHR42087">
    <property type="entry name" value="ILP IS AN APOPTOSIS INHIBITOR"/>
    <property type="match status" value="1"/>
</dbReference>